<dbReference type="Gene3D" id="3.30.40.10">
    <property type="entry name" value="Zinc/RING finger domain, C3HC4 (zinc finger)"/>
    <property type="match status" value="1"/>
</dbReference>
<keyword evidence="5 8" id="KW-0863">Zinc-finger</keyword>
<evidence type="ECO:0000256" key="6">
    <source>
        <dbReference type="ARBA" id="ARBA00022786"/>
    </source>
</evidence>
<keyword evidence="6" id="KW-0833">Ubl conjugation pathway</keyword>
<evidence type="ECO:0000259" key="10">
    <source>
        <dbReference type="PROSITE" id="PS50089"/>
    </source>
</evidence>
<accession>A0A9E7ENQ3</accession>
<dbReference type="PROSITE" id="PS50089">
    <property type="entry name" value="ZF_RING_2"/>
    <property type="match status" value="1"/>
</dbReference>
<organism evidence="11 12">
    <name type="scientific">Musa troglodytarum</name>
    <name type="common">fe'i banana</name>
    <dbReference type="NCBI Taxonomy" id="320322"/>
    <lineage>
        <taxon>Eukaryota</taxon>
        <taxon>Viridiplantae</taxon>
        <taxon>Streptophyta</taxon>
        <taxon>Embryophyta</taxon>
        <taxon>Tracheophyta</taxon>
        <taxon>Spermatophyta</taxon>
        <taxon>Magnoliopsida</taxon>
        <taxon>Liliopsida</taxon>
        <taxon>Zingiberales</taxon>
        <taxon>Musaceae</taxon>
        <taxon>Musa</taxon>
    </lineage>
</organism>
<dbReference type="SUPFAM" id="SSF57850">
    <property type="entry name" value="RING/U-box"/>
    <property type="match status" value="1"/>
</dbReference>
<reference evidence="11" key="1">
    <citation type="submission" date="2022-05" db="EMBL/GenBank/DDBJ databases">
        <title>The Musa troglodytarum L. genome provides insights into the mechanism of non-climacteric behaviour and enrichment of carotenoids.</title>
        <authorList>
            <person name="Wang J."/>
        </authorList>
    </citation>
    <scope>NUCLEOTIDE SEQUENCE</scope>
    <source>
        <tissue evidence="11">Leaf</tissue>
    </source>
</reference>
<evidence type="ECO:0000256" key="3">
    <source>
        <dbReference type="ARBA" id="ARBA00022679"/>
    </source>
</evidence>
<evidence type="ECO:0000256" key="7">
    <source>
        <dbReference type="ARBA" id="ARBA00022833"/>
    </source>
</evidence>
<dbReference type="AlphaFoldDB" id="A0A9E7ENQ3"/>
<evidence type="ECO:0000313" key="11">
    <source>
        <dbReference type="EMBL" id="URD79143.1"/>
    </source>
</evidence>
<evidence type="ECO:0000256" key="5">
    <source>
        <dbReference type="ARBA" id="ARBA00022771"/>
    </source>
</evidence>
<dbReference type="CDD" id="cd16469">
    <property type="entry name" value="RING-H2_RNF24-like"/>
    <property type="match status" value="1"/>
</dbReference>
<dbReference type="InterPro" id="IPR013083">
    <property type="entry name" value="Znf_RING/FYVE/PHD"/>
</dbReference>
<protein>
    <recommendedName>
        <fullName evidence="2">RING-type E3 ubiquitin transferase</fullName>
        <ecNumber evidence="2">2.3.2.27</ecNumber>
    </recommendedName>
</protein>
<proteinExistence type="predicted"/>
<dbReference type="InterPro" id="IPR045191">
    <property type="entry name" value="MBR1/2-like"/>
</dbReference>
<keyword evidence="3" id="KW-0808">Transferase</keyword>
<comment type="catalytic activity">
    <reaction evidence="1">
        <text>S-ubiquitinyl-[E2 ubiquitin-conjugating enzyme]-L-cysteine + [acceptor protein]-L-lysine = [E2 ubiquitin-conjugating enzyme]-L-cysteine + N(6)-ubiquitinyl-[acceptor protein]-L-lysine.</text>
        <dbReference type="EC" id="2.3.2.27"/>
    </reaction>
</comment>
<dbReference type="OrthoDB" id="8062037at2759"/>
<feature type="region of interest" description="Disordered" evidence="9">
    <location>
        <begin position="1"/>
        <end position="21"/>
    </location>
</feature>
<dbReference type="PANTHER" id="PTHR22937:SF65">
    <property type="entry name" value="E3 UBIQUITIN-PROTEIN LIGASE ARK2C"/>
    <property type="match status" value="1"/>
</dbReference>
<keyword evidence="12" id="KW-1185">Reference proteome</keyword>
<dbReference type="SMART" id="SM00184">
    <property type="entry name" value="RING"/>
    <property type="match status" value="1"/>
</dbReference>
<feature type="domain" description="RING-type" evidence="10">
    <location>
        <begin position="504"/>
        <end position="545"/>
    </location>
</feature>
<keyword evidence="7" id="KW-0862">Zinc</keyword>
<dbReference type="GO" id="GO:0008270">
    <property type="term" value="F:zinc ion binding"/>
    <property type="evidence" value="ECO:0007669"/>
    <property type="project" value="UniProtKB-KW"/>
</dbReference>
<dbReference type="EC" id="2.3.2.27" evidence="2"/>
<dbReference type="EMBL" id="CP097503">
    <property type="protein sequence ID" value="URD79143.1"/>
    <property type="molecule type" value="Genomic_DNA"/>
</dbReference>
<evidence type="ECO:0000256" key="8">
    <source>
        <dbReference type="PROSITE-ProRule" id="PRU00175"/>
    </source>
</evidence>
<gene>
    <name evidence="11" type="ORF">MUK42_19997</name>
</gene>
<keyword evidence="4" id="KW-0479">Metal-binding</keyword>
<name>A0A9E7ENQ3_9LILI</name>
<evidence type="ECO:0000256" key="4">
    <source>
        <dbReference type="ARBA" id="ARBA00022723"/>
    </source>
</evidence>
<evidence type="ECO:0000313" key="12">
    <source>
        <dbReference type="Proteomes" id="UP001055439"/>
    </source>
</evidence>
<dbReference type="Pfam" id="PF13639">
    <property type="entry name" value="zf-RING_2"/>
    <property type="match status" value="1"/>
</dbReference>
<evidence type="ECO:0000256" key="1">
    <source>
        <dbReference type="ARBA" id="ARBA00000900"/>
    </source>
</evidence>
<sequence>MRTSTAHGLNRDADWKQEGSGGCCRRREFAFCDDVLSLCTRKEEDLDIDLIAHEAMEHRHLVSQPQMSVRDQEQIWNHPYLILGPGAFISPENIAVCGPNSVAFANPAPAANYPVMPNFNIEAPCYVRANSRMAHESYTPYPSVRSSSQFPPYYCLHEPCFNQVTVGDINGTINPPTDYDAAAYKRKMPAIQTFPDSGSTNGHRSDARSSNRPVLTGLFESTHTLGPHCFLQDPVNMASSYRSNNLLSSEEDHWNVRSRPASVLHPGNISLTNHSSSNFSDHFHPLANTSGVNLPGHRNLTPVPLDPHVTLISSGIGSFNHEMNQLHGRHATNIAVDIDGRRNFFLIPGWPSPDLMPKNIVQGQLKLPICGLEANLVDFRLPAVGRVVPPRYPGHPSLQGHMNERNGSIRIRDDGGEGIGHGRWVSETLAVMDRSTFYDSRTLFDEHHDMRLDIDNMSYEDLLALEERIGSVNTGLSEVAISRCLMETIYCYDQTPDDHEKGRCTICLETYKGKDCLGRLNCGHDFHACCIKKWLPIKNACPICKASALTGSLLEQ</sequence>
<evidence type="ECO:0000256" key="2">
    <source>
        <dbReference type="ARBA" id="ARBA00012483"/>
    </source>
</evidence>
<evidence type="ECO:0000256" key="9">
    <source>
        <dbReference type="SAM" id="MobiDB-lite"/>
    </source>
</evidence>
<dbReference type="PANTHER" id="PTHR22937">
    <property type="entry name" value="E3 UBIQUITIN-PROTEIN LIGASE RNF165"/>
    <property type="match status" value="1"/>
</dbReference>
<dbReference type="GO" id="GO:0061630">
    <property type="term" value="F:ubiquitin protein ligase activity"/>
    <property type="evidence" value="ECO:0007669"/>
    <property type="project" value="UniProtKB-EC"/>
</dbReference>
<dbReference type="Proteomes" id="UP001055439">
    <property type="component" value="Chromosome 10"/>
</dbReference>
<dbReference type="InterPro" id="IPR001841">
    <property type="entry name" value="Znf_RING"/>
</dbReference>